<comment type="caution">
    <text evidence="1">The sequence shown here is derived from an EMBL/GenBank/DDBJ whole genome shotgun (WGS) entry which is preliminary data.</text>
</comment>
<organism evidence="1 2">
    <name type="scientific">Funneliformis caledonium</name>
    <dbReference type="NCBI Taxonomy" id="1117310"/>
    <lineage>
        <taxon>Eukaryota</taxon>
        <taxon>Fungi</taxon>
        <taxon>Fungi incertae sedis</taxon>
        <taxon>Mucoromycota</taxon>
        <taxon>Glomeromycotina</taxon>
        <taxon>Glomeromycetes</taxon>
        <taxon>Glomerales</taxon>
        <taxon>Glomeraceae</taxon>
        <taxon>Funneliformis</taxon>
    </lineage>
</organism>
<dbReference type="Proteomes" id="UP000789570">
    <property type="component" value="Unassembled WGS sequence"/>
</dbReference>
<reference evidence="1" key="1">
    <citation type="submission" date="2021-06" db="EMBL/GenBank/DDBJ databases">
        <authorList>
            <person name="Kallberg Y."/>
            <person name="Tangrot J."/>
            <person name="Rosling A."/>
        </authorList>
    </citation>
    <scope>NUCLEOTIDE SEQUENCE</scope>
    <source>
        <strain evidence="1">UK204</strain>
    </source>
</reference>
<keyword evidence="2" id="KW-1185">Reference proteome</keyword>
<feature type="non-terminal residue" evidence="1">
    <location>
        <position position="1"/>
    </location>
</feature>
<evidence type="ECO:0000313" key="2">
    <source>
        <dbReference type="Proteomes" id="UP000789570"/>
    </source>
</evidence>
<proteinExistence type="predicted"/>
<dbReference type="OrthoDB" id="2422761at2759"/>
<protein>
    <submittedName>
        <fullName evidence="1">8245_t:CDS:1</fullName>
    </submittedName>
</protein>
<name>A0A9N9ELS2_9GLOM</name>
<sequence>YLRSKKEETIHQMIIDEEIIELMKEPEVKPNNEELKIPIISNYEALVALNQIIIYTE</sequence>
<evidence type="ECO:0000313" key="1">
    <source>
        <dbReference type="EMBL" id="CAG8684467.1"/>
    </source>
</evidence>
<dbReference type="AlphaFoldDB" id="A0A9N9ELS2"/>
<gene>
    <name evidence="1" type="ORF">FCALED_LOCUS12675</name>
</gene>
<accession>A0A9N9ELS2</accession>
<dbReference type="EMBL" id="CAJVPQ010006406">
    <property type="protein sequence ID" value="CAG8684467.1"/>
    <property type="molecule type" value="Genomic_DNA"/>
</dbReference>